<feature type="region of interest" description="Disordered" evidence="5">
    <location>
        <begin position="35"/>
        <end position="68"/>
    </location>
</feature>
<dbReference type="GO" id="GO:0016020">
    <property type="term" value="C:membrane"/>
    <property type="evidence" value="ECO:0007669"/>
    <property type="project" value="UniProtKB-SubCell"/>
</dbReference>
<evidence type="ECO:0000256" key="3">
    <source>
        <dbReference type="ARBA" id="ARBA00022989"/>
    </source>
</evidence>
<evidence type="ECO:0000256" key="5">
    <source>
        <dbReference type="SAM" id="MobiDB-lite"/>
    </source>
</evidence>
<dbReference type="AlphaFoldDB" id="A0A167TAL1"/>
<keyword evidence="2" id="KW-0812">Transmembrane</keyword>
<dbReference type="Proteomes" id="UP000076532">
    <property type="component" value="Unassembled WGS sequence"/>
</dbReference>
<dbReference type="STRING" id="436010.A0A167TAL1"/>
<dbReference type="InterPro" id="IPR036259">
    <property type="entry name" value="MFS_trans_sf"/>
</dbReference>
<dbReference type="Pfam" id="PF00083">
    <property type="entry name" value="Sugar_tr"/>
    <property type="match status" value="1"/>
</dbReference>
<reference evidence="7 8" key="1">
    <citation type="journal article" date="2016" name="Mol. Biol. Evol.">
        <title>Comparative Genomics of Early-Diverging Mushroom-Forming Fungi Provides Insights into the Origins of Lignocellulose Decay Capabilities.</title>
        <authorList>
            <person name="Nagy L.G."/>
            <person name="Riley R."/>
            <person name="Tritt A."/>
            <person name="Adam C."/>
            <person name="Daum C."/>
            <person name="Floudas D."/>
            <person name="Sun H."/>
            <person name="Yadav J.S."/>
            <person name="Pangilinan J."/>
            <person name="Larsson K.H."/>
            <person name="Matsuura K."/>
            <person name="Barry K."/>
            <person name="Labutti K."/>
            <person name="Kuo R."/>
            <person name="Ohm R.A."/>
            <person name="Bhattacharya S.S."/>
            <person name="Shirouzu T."/>
            <person name="Yoshinaga Y."/>
            <person name="Martin F.M."/>
            <person name="Grigoriev I.V."/>
            <person name="Hibbett D.S."/>
        </authorList>
    </citation>
    <scope>NUCLEOTIDE SEQUENCE [LARGE SCALE GENOMIC DNA]</scope>
    <source>
        <strain evidence="7 8">CBS 109695</strain>
    </source>
</reference>
<keyword evidence="3" id="KW-1133">Transmembrane helix</keyword>
<evidence type="ECO:0000256" key="2">
    <source>
        <dbReference type="ARBA" id="ARBA00022692"/>
    </source>
</evidence>
<dbReference type="OrthoDB" id="6133115at2759"/>
<dbReference type="GO" id="GO:0022857">
    <property type="term" value="F:transmembrane transporter activity"/>
    <property type="evidence" value="ECO:0007669"/>
    <property type="project" value="InterPro"/>
</dbReference>
<keyword evidence="8" id="KW-1185">Reference proteome</keyword>
<evidence type="ECO:0000256" key="1">
    <source>
        <dbReference type="ARBA" id="ARBA00004370"/>
    </source>
</evidence>
<feature type="signal peptide" evidence="6">
    <location>
        <begin position="1"/>
        <end position="16"/>
    </location>
</feature>
<feature type="chain" id="PRO_5007892519" evidence="6">
    <location>
        <begin position="17"/>
        <end position="238"/>
    </location>
</feature>
<protein>
    <submittedName>
        <fullName evidence="7">Uncharacterized protein</fullName>
    </submittedName>
</protein>
<dbReference type="InterPro" id="IPR005828">
    <property type="entry name" value="MFS_sugar_transport-like"/>
</dbReference>
<evidence type="ECO:0000256" key="6">
    <source>
        <dbReference type="SAM" id="SignalP"/>
    </source>
</evidence>
<name>A0A167TAL1_9AGAM</name>
<evidence type="ECO:0000313" key="7">
    <source>
        <dbReference type="EMBL" id="KZP02733.1"/>
    </source>
</evidence>
<sequence length="238" mass="26314">MFIGARFLVGMGLIFADSAAPILTQVSYPAYRRPRTAHIRSSSNGPATATSPTTSTRSPAKSEAPPARSSTIQHLIPSIPATWNPFWALLASPPVDKLGRRFLFHMNRTGTSIFFLTQMICIQRYQARQTDAAAHGMIAFICLVYAAYDLAFTPLIVRCIFGILLYHPVQRHVNPIAPGTLGWKYCVCLLSSHLFFGSSGRLADPAAPSSQIVYAVFIYFNILKKKHLSLKEAVERLE</sequence>
<proteinExistence type="predicted"/>
<dbReference type="EMBL" id="KV418343">
    <property type="protein sequence ID" value="KZP02733.1"/>
    <property type="molecule type" value="Genomic_DNA"/>
</dbReference>
<organism evidence="7 8">
    <name type="scientific">Athelia psychrophila</name>
    <dbReference type="NCBI Taxonomy" id="1759441"/>
    <lineage>
        <taxon>Eukaryota</taxon>
        <taxon>Fungi</taxon>
        <taxon>Dikarya</taxon>
        <taxon>Basidiomycota</taxon>
        <taxon>Agaricomycotina</taxon>
        <taxon>Agaricomycetes</taxon>
        <taxon>Agaricomycetidae</taxon>
        <taxon>Atheliales</taxon>
        <taxon>Atheliaceae</taxon>
        <taxon>Athelia</taxon>
    </lineage>
</organism>
<accession>A0A167TAL1</accession>
<keyword evidence="4" id="KW-0472">Membrane</keyword>
<gene>
    <name evidence="7" type="ORF">FIBSPDRAFT_969674</name>
</gene>
<evidence type="ECO:0000256" key="4">
    <source>
        <dbReference type="ARBA" id="ARBA00023136"/>
    </source>
</evidence>
<keyword evidence="6" id="KW-0732">Signal</keyword>
<evidence type="ECO:0000313" key="8">
    <source>
        <dbReference type="Proteomes" id="UP000076532"/>
    </source>
</evidence>
<comment type="subcellular location">
    <subcellularLocation>
        <location evidence="1">Membrane</location>
    </subcellularLocation>
</comment>
<feature type="compositionally biased region" description="Low complexity" evidence="5">
    <location>
        <begin position="41"/>
        <end position="62"/>
    </location>
</feature>
<dbReference type="Gene3D" id="1.20.1250.20">
    <property type="entry name" value="MFS general substrate transporter like domains"/>
    <property type="match status" value="1"/>
</dbReference>